<evidence type="ECO:0000256" key="8">
    <source>
        <dbReference type="ARBA" id="ARBA00022837"/>
    </source>
</evidence>
<evidence type="ECO:0000256" key="4">
    <source>
        <dbReference type="ARBA" id="ARBA00006206"/>
    </source>
</evidence>
<feature type="active site" description="Proton acceptor" evidence="12">
    <location>
        <position position="314"/>
    </location>
</feature>
<evidence type="ECO:0000256" key="13">
    <source>
        <dbReference type="PIRSR" id="PIRSR005096-2"/>
    </source>
</evidence>
<evidence type="ECO:0000313" key="16">
    <source>
        <dbReference type="Proteomes" id="UP000184048"/>
    </source>
</evidence>
<evidence type="ECO:0000313" key="15">
    <source>
        <dbReference type="EMBL" id="SHF09559.1"/>
    </source>
</evidence>
<sequence length="350" mass="39129">MAGQEKFERTLQGKAVSLYNLKNSAGTELNITNYGCRIVNLMVARPNKPQVDVVVGFDTIDGYLNATEVYHGAIIGRYANRIANGNFHLDKKDYQLAINNPPNHLHGGPMGFHSQVWDVINSSPGSISLSYLSPDGEEGYPGNLKVTVTYSLTDENEVIIHYEAVCDSSTIMNLTNHSYFNLNGQGSGTILGHEMYINADRYTPVTETLIPDGTLEHVKGTPFDFKLPHSIGRHINDDHIQLQYGNGYDHNYVLNKEGLNHELAARVKGDVTGLIMEVYTDQPGMQFYTGNFMSGENFIKGHIPDHFRTAFCLETQHYPDSPHHSNFPSTVYHHGEVFKSTTIYKFPVTQ</sequence>
<feature type="binding site" evidence="13">
    <location>
        <position position="249"/>
    </location>
    <ligand>
        <name>beta-D-galactose</name>
        <dbReference type="ChEBI" id="CHEBI:27667"/>
    </ligand>
</feature>
<evidence type="ECO:0000256" key="7">
    <source>
        <dbReference type="ARBA" id="ARBA00014165"/>
    </source>
</evidence>
<protein>
    <recommendedName>
        <fullName evidence="7 11">Aldose 1-epimerase</fullName>
        <ecNumber evidence="6 11">5.1.3.3</ecNumber>
    </recommendedName>
</protein>
<dbReference type="PANTHER" id="PTHR10091">
    <property type="entry name" value="ALDOSE-1-EPIMERASE"/>
    <property type="match status" value="1"/>
</dbReference>
<name>A0A1M4YUT0_9BACT</name>
<organism evidence="15 16">
    <name type="scientific">Flavisolibacter ginsengisoli DSM 18119</name>
    <dbReference type="NCBI Taxonomy" id="1121884"/>
    <lineage>
        <taxon>Bacteria</taxon>
        <taxon>Pseudomonadati</taxon>
        <taxon>Bacteroidota</taxon>
        <taxon>Chitinophagia</taxon>
        <taxon>Chitinophagales</taxon>
        <taxon>Chitinophagaceae</taxon>
        <taxon>Flavisolibacter</taxon>
    </lineage>
</organism>
<dbReference type="NCBIfam" id="NF008277">
    <property type="entry name" value="PRK11055.1"/>
    <property type="match status" value="1"/>
</dbReference>
<evidence type="ECO:0000256" key="2">
    <source>
        <dbReference type="ARBA" id="ARBA00001913"/>
    </source>
</evidence>
<comment type="subunit">
    <text evidence="5">Monomer.</text>
</comment>
<accession>A0A1M4YUT0</accession>
<dbReference type="InterPro" id="IPR014718">
    <property type="entry name" value="GH-type_carb-bd"/>
</dbReference>
<comment type="similarity">
    <text evidence="4 11">Belongs to the aldose epimerase family.</text>
</comment>
<dbReference type="InterPro" id="IPR008183">
    <property type="entry name" value="Aldose_1/G6P_1-epimerase"/>
</dbReference>
<dbReference type="UniPathway" id="UPA00242"/>
<dbReference type="PROSITE" id="PS00545">
    <property type="entry name" value="ALDOSE_1_EPIMERASE"/>
    <property type="match status" value="1"/>
</dbReference>
<dbReference type="GO" id="GO:0030246">
    <property type="term" value="F:carbohydrate binding"/>
    <property type="evidence" value="ECO:0007669"/>
    <property type="project" value="InterPro"/>
</dbReference>
<dbReference type="GO" id="GO:0033499">
    <property type="term" value="P:galactose catabolic process via UDP-galactose, Leloir pathway"/>
    <property type="evidence" value="ECO:0007669"/>
    <property type="project" value="TreeGrafter"/>
</dbReference>
<comment type="cofactor">
    <cofactor evidence="2">
        <name>Ca(2+)</name>
        <dbReference type="ChEBI" id="CHEBI:29108"/>
    </cofactor>
</comment>
<evidence type="ECO:0000256" key="6">
    <source>
        <dbReference type="ARBA" id="ARBA00013185"/>
    </source>
</evidence>
<dbReference type="EC" id="5.1.3.3" evidence="6 11"/>
<feature type="binding site" evidence="14">
    <location>
        <begin position="177"/>
        <end position="179"/>
    </location>
    <ligand>
        <name>beta-D-galactose</name>
        <dbReference type="ChEBI" id="CHEBI:27667"/>
    </ligand>
</feature>
<dbReference type="InterPro" id="IPR015443">
    <property type="entry name" value="Aldose_1-epimerase"/>
</dbReference>
<keyword evidence="10 11" id="KW-0119">Carbohydrate metabolism</keyword>
<feature type="binding site" evidence="14">
    <location>
        <begin position="80"/>
        <end position="81"/>
    </location>
    <ligand>
        <name>beta-D-galactose</name>
        <dbReference type="ChEBI" id="CHEBI:27667"/>
    </ligand>
</feature>
<evidence type="ECO:0000256" key="9">
    <source>
        <dbReference type="ARBA" id="ARBA00023235"/>
    </source>
</evidence>
<keyword evidence="16" id="KW-1185">Reference proteome</keyword>
<dbReference type="PIRSF" id="PIRSF005096">
    <property type="entry name" value="GALM"/>
    <property type="match status" value="1"/>
</dbReference>
<evidence type="ECO:0000256" key="5">
    <source>
        <dbReference type="ARBA" id="ARBA00011245"/>
    </source>
</evidence>
<evidence type="ECO:0000256" key="14">
    <source>
        <dbReference type="PIRSR" id="PIRSR005096-3"/>
    </source>
</evidence>
<dbReference type="RefSeq" id="WP_072834981.1">
    <property type="nucleotide sequence ID" value="NZ_FQUU01000006.1"/>
</dbReference>
<dbReference type="PANTHER" id="PTHR10091:SF0">
    <property type="entry name" value="GALACTOSE MUTAROTASE"/>
    <property type="match status" value="1"/>
</dbReference>
<dbReference type="InterPro" id="IPR011013">
    <property type="entry name" value="Gal_mutarotase_sf_dom"/>
</dbReference>
<comment type="pathway">
    <text evidence="3 11">Carbohydrate metabolism; hexose metabolism.</text>
</comment>
<dbReference type="InterPro" id="IPR047215">
    <property type="entry name" value="Galactose_mutarotase-like"/>
</dbReference>
<keyword evidence="9 11" id="KW-0413">Isomerase</keyword>
<dbReference type="GO" id="GO:0004034">
    <property type="term" value="F:aldose 1-epimerase activity"/>
    <property type="evidence" value="ECO:0007669"/>
    <property type="project" value="UniProtKB-EC"/>
</dbReference>
<comment type="catalytic activity">
    <reaction evidence="1 11">
        <text>alpha-D-glucose = beta-D-glucose</text>
        <dbReference type="Rhea" id="RHEA:10264"/>
        <dbReference type="ChEBI" id="CHEBI:15903"/>
        <dbReference type="ChEBI" id="CHEBI:17925"/>
        <dbReference type="EC" id="5.1.3.3"/>
    </reaction>
</comment>
<dbReference type="Gene3D" id="2.70.98.10">
    <property type="match status" value="1"/>
</dbReference>
<dbReference type="GO" id="GO:0006006">
    <property type="term" value="P:glucose metabolic process"/>
    <property type="evidence" value="ECO:0007669"/>
    <property type="project" value="TreeGrafter"/>
</dbReference>
<feature type="active site" description="Proton donor" evidence="12">
    <location>
        <position position="177"/>
    </location>
</feature>
<proteinExistence type="inferred from homology"/>
<evidence type="ECO:0000256" key="12">
    <source>
        <dbReference type="PIRSR" id="PIRSR005096-1"/>
    </source>
</evidence>
<dbReference type="Pfam" id="PF01263">
    <property type="entry name" value="Aldose_epim"/>
    <property type="match status" value="1"/>
</dbReference>
<dbReference type="STRING" id="1121884.SAMN02745131_01772"/>
<reference evidence="15 16" key="1">
    <citation type="submission" date="2016-11" db="EMBL/GenBank/DDBJ databases">
        <authorList>
            <person name="Jaros S."/>
            <person name="Januszkiewicz K."/>
            <person name="Wedrychowicz H."/>
        </authorList>
    </citation>
    <scope>NUCLEOTIDE SEQUENCE [LARGE SCALE GENOMIC DNA]</scope>
    <source>
        <strain evidence="15 16">DSM 18119</strain>
    </source>
</reference>
<dbReference type="OrthoDB" id="9779408at2"/>
<dbReference type="EMBL" id="FQUU01000006">
    <property type="protein sequence ID" value="SHF09559.1"/>
    <property type="molecule type" value="Genomic_DNA"/>
</dbReference>
<dbReference type="CDD" id="cd09019">
    <property type="entry name" value="galactose_mutarotase_like"/>
    <property type="match status" value="1"/>
</dbReference>
<evidence type="ECO:0000256" key="1">
    <source>
        <dbReference type="ARBA" id="ARBA00001614"/>
    </source>
</evidence>
<keyword evidence="8" id="KW-0106">Calcium</keyword>
<dbReference type="AlphaFoldDB" id="A0A1M4YUT0"/>
<evidence type="ECO:0000256" key="11">
    <source>
        <dbReference type="PIRNR" id="PIRNR005096"/>
    </source>
</evidence>
<dbReference type="InterPro" id="IPR018052">
    <property type="entry name" value="Ald1_epimerase_CS"/>
</dbReference>
<dbReference type="SUPFAM" id="SSF74650">
    <property type="entry name" value="Galactose mutarotase-like"/>
    <property type="match status" value="1"/>
</dbReference>
<evidence type="ECO:0000256" key="3">
    <source>
        <dbReference type="ARBA" id="ARBA00005028"/>
    </source>
</evidence>
<dbReference type="Proteomes" id="UP000184048">
    <property type="component" value="Unassembled WGS sequence"/>
</dbReference>
<evidence type="ECO:0000256" key="10">
    <source>
        <dbReference type="ARBA" id="ARBA00023277"/>
    </source>
</evidence>
<gene>
    <name evidence="15" type="ORF">SAMN02745131_01772</name>
</gene>